<accession>A0A8J2S8C6</accession>
<evidence type="ECO:0008006" key="3">
    <source>
        <dbReference type="Google" id="ProtNLM"/>
    </source>
</evidence>
<dbReference type="PANTHER" id="PTHR30292">
    <property type="entry name" value="UNCHARACTERIZED PROTEIN YBGL-RELATED"/>
    <property type="match status" value="1"/>
</dbReference>
<dbReference type="Gene3D" id="3.20.20.370">
    <property type="entry name" value="Glycoside hydrolase/deacetylase"/>
    <property type="match status" value="1"/>
</dbReference>
<dbReference type="CDD" id="cd10787">
    <property type="entry name" value="LamB_YcsF_like"/>
    <property type="match status" value="1"/>
</dbReference>
<dbReference type="GO" id="GO:0005975">
    <property type="term" value="P:carbohydrate metabolic process"/>
    <property type="evidence" value="ECO:0007669"/>
    <property type="project" value="InterPro"/>
</dbReference>
<reference evidence="1" key="1">
    <citation type="submission" date="2021-11" db="EMBL/GenBank/DDBJ databases">
        <authorList>
            <consortium name="Genoscope - CEA"/>
            <person name="William W."/>
        </authorList>
    </citation>
    <scope>NUCLEOTIDE SEQUENCE</scope>
</reference>
<evidence type="ECO:0000313" key="2">
    <source>
        <dbReference type="Proteomes" id="UP000789595"/>
    </source>
</evidence>
<dbReference type="Pfam" id="PF03746">
    <property type="entry name" value="LamB_YcsF"/>
    <property type="match status" value="1"/>
</dbReference>
<proteinExistence type="predicted"/>
<name>A0A8J2S8C6_9STRA</name>
<dbReference type="PANTHER" id="PTHR30292:SF0">
    <property type="entry name" value="5-OXOPROLINASE SUBUNIT A"/>
    <property type="match status" value="1"/>
</dbReference>
<dbReference type="InterPro" id="IPR005501">
    <property type="entry name" value="LamB/YcsF/PxpA-like"/>
</dbReference>
<dbReference type="InterPro" id="IPR011330">
    <property type="entry name" value="Glyco_hydro/deAcase_b/a-brl"/>
</dbReference>
<organism evidence="1 2">
    <name type="scientific">Pelagomonas calceolata</name>
    <dbReference type="NCBI Taxonomy" id="35677"/>
    <lineage>
        <taxon>Eukaryota</taxon>
        <taxon>Sar</taxon>
        <taxon>Stramenopiles</taxon>
        <taxon>Ochrophyta</taxon>
        <taxon>Pelagophyceae</taxon>
        <taxon>Pelagomonadales</taxon>
        <taxon>Pelagomonadaceae</taxon>
        <taxon>Pelagomonas</taxon>
    </lineage>
</organism>
<protein>
    <recommendedName>
        <fullName evidence="3">LamB/YcsF family protein</fullName>
    </recommendedName>
</protein>
<dbReference type="EMBL" id="CAKKNE010000001">
    <property type="protein sequence ID" value="CAH0363919.1"/>
    <property type="molecule type" value="Genomic_DNA"/>
</dbReference>
<evidence type="ECO:0000313" key="1">
    <source>
        <dbReference type="EMBL" id="CAH0363919.1"/>
    </source>
</evidence>
<sequence>MLRLRPAIRAFATKKLNLNADLGEGFGPWRLTDDAALMELVTSANVACGGHAGDAATMVHACALAADRGVSIGAHPGYDDKPGFGRRVIPLSMDEVEELVASQVGALRTEAASLKHVTHVKPHGALNNVACVDAAVAAAICRAIQAIDASLIVLAPAGSELLRAAEAHELPAAAEVFADRGYLADGTLAPRSLEGALIADADEAAANAVRLARGEPVRALDTGGDVVLKADSVCVHGDKPSAVAQAKAVRDALVAAGFELVGLPEVRILAEGGQMGDAGRFEAPVPDEVPKIEMRKVGDARVSPLHYGDDAAEGV</sequence>
<dbReference type="NCBIfam" id="NF003816">
    <property type="entry name" value="PRK05406.1-5"/>
    <property type="match status" value="1"/>
</dbReference>
<keyword evidence="2" id="KW-1185">Reference proteome</keyword>
<gene>
    <name evidence="1" type="ORF">PECAL_1P02600</name>
</gene>
<dbReference type="OrthoDB" id="5295431at2759"/>
<comment type="caution">
    <text evidence="1">The sequence shown here is derived from an EMBL/GenBank/DDBJ whole genome shotgun (WGS) entry which is preliminary data.</text>
</comment>
<dbReference type="NCBIfam" id="NF003814">
    <property type="entry name" value="PRK05406.1-3"/>
    <property type="match status" value="1"/>
</dbReference>
<dbReference type="Proteomes" id="UP000789595">
    <property type="component" value="Unassembled WGS sequence"/>
</dbReference>
<dbReference type="SUPFAM" id="SSF88713">
    <property type="entry name" value="Glycoside hydrolase/deacetylase"/>
    <property type="match status" value="1"/>
</dbReference>
<dbReference type="AlphaFoldDB" id="A0A8J2S8C6"/>